<protein>
    <recommendedName>
        <fullName evidence="4">WD40 repeat domain-containing protein</fullName>
    </recommendedName>
</protein>
<reference evidence="2 3" key="1">
    <citation type="submission" date="2019-01" db="EMBL/GenBank/DDBJ databases">
        <title>Flavobacterium sp. nov. isolated from arctic soil.</title>
        <authorList>
            <person name="Kim D.-U."/>
        </authorList>
    </citation>
    <scope>NUCLEOTIDE SEQUENCE [LARGE SCALE GENOMIC DNA]</scope>
    <source>
        <strain evidence="2 3">Kopri-42</strain>
    </source>
</reference>
<dbReference type="AlphaFoldDB" id="A0A482TI15"/>
<name>A0A482TI15_9FLAO</name>
<evidence type="ECO:0000313" key="2">
    <source>
        <dbReference type="EMBL" id="RYJ51003.1"/>
    </source>
</evidence>
<dbReference type="InterPro" id="IPR015943">
    <property type="entry name" value="WD40/YVTN_repeat-like_dom_sf"/>
</dbReference>
<comment type="caution">
    <text evidence="2">The sequence shown here is derived from an EMBL/GenBank/DDBJ whole genome shotgun (WGS) entry which is preliminary data.</text>
</comment>
<keyword evidence="1" id="KW-0732">Signal</keyword>
<organism evidence="2 3">
    <name type="scientific">Flavobacterium petrolei</name>
    <dbReference type="NCBI Taxonomy" id="2259594"/>
    <lineage>
        <taxon>Bacteria</taxon>
        <taxon>Pseudomonadati</taxon>
        <taxon>Bacteroidota</taxon>
        <taxon>Flavobacteriia</taxon>
        <taxon>Flavobacteriales</taxon>
        <taxon>Flavobacteriaceae</taxon>
        <taxon>Flavobacterium</taxon>
    </lineage>
</organism>
<evidence type="ECO:0000313" key="3">
    <source>
        <dbReference type="Proteomes" id="UP000253235"/>
    </source>
</evidence>
<dbReference type="InterPro" id="IPR036410">
    <property type="entry name" value="HSP_DnaJ_Cys-rich_dom_sf"/>
</dbReference>
<accession>A0A482TI15</accession>
<gene>
    <name evidence="2" type="ORF">DR871_013840</name>
</gene>
<keyword evidence="3" id="KW-1185">Reference proteome</keyword>
<feature type="chain" id="PRO_5019762752" description="WD40 repeat domain-containing protein" evidence="1">
    <location>
        <begin position="21"/>
        <end position="585"/>
    </location>
</feature>
<dbReference type="SUPFAM" id="SSF57938">
    <property type="entry name" value="DnaJ/Hsp40 cysteine-rich domain"/>
    <property type="match status" value="1"/>
</dbReference>
<evidence type="ECO:0000256" key="1">
    <source>
        <dbReference type="SAM" id="SignalP"/>
    </source>
</evidence>
<dbReference type="SUPFAM" id="SSF69322">
    <property type="entry name" value="Tricorn protease domain 2"/>
    <property type="match status" value="1"/>
</dbReference>
<sequence>MKKQFYIVLLLCLFISTIQAQKSANFTKIKLNNSLNNFSFTTDGENYIEANRNETDENIGIKLYTVSDNSMIKKFGSGIYKSENYTTSPLVFFSEDRNQIFAIDADGKSGKRRIDLYNSKSYLKERTISIVDKNGNPPDGYYEMSVLHKNKIAICYQGGNFIVDIKLNKCESYFDFDLLFKDDAGFGEYEVKDISFCSDPNLFLIAFGSKQSLKLITYSISTNKVINAINFPQCTSNTIKIAVHPNKSEVICPCYSDEIAVINYLTGKLVKKLTFNRDKTKFSDYLISDVAISPNGKYVVGNNMYGNSIVIDYETNSFLTSYDLDNERGLDIYFLTENKLIINGQKNFVYVASFELEKIKNNNLAVTPTKTKLGIWEFDSSNNYLNDAIINKTHEKSSSRNIFNSNASNCEDKIIKSSETPSYEEYKMFAIDKNDIAKEICNNSKVSVNEYLNSNGQISGYSVYYYSSTKKRIKDEIFDEKGRLMQQYLYEYYPNDKAKYMFFLNYLGEITLLRALGTDGMRDANFKSPYPNSKEKAIYRYNHPNKMQFTDMCQDCRGTGLGNNNLHRCYICNGAGKITHATIIY</sequence>
<dbReference type="Proteomes" id="UP000253235">
    <property type="component" value="Unassembled WGS sequence"/>
</dbReference>
<dbReference type="RefSeq" id="WP_113666787.1">
    <property type="nucleotide sequence ID" value="NZ_QNVY02000005.1"/>
</dbReference>
<evidence type="ECO:0008006" key="4">
    <source>
        <dbReference type="Google" id="ProtNLM"/>
    </source>
</evidence>
<proteinExistence type="predicted"/>
<feature type="signal peptide" evidence="1">
    <location>
        <begin position="1"/>
        <end position="20"/>
    </location>
</feature>
<dbReference type="OrthoDB" id="1492850at2"/>
<dbReference type="EMBL" id="QNVY02000005">
    <property type="protein sequence ID" value="RYJ51003.1"/>
    <property type="molecule type" value="Genomic_DNA"/>
</dbReference>
<dbReference type="Gene3D" id="2.130.10.10">
    <property type="entry name" value="YVTN repeat-like/Quinoprotein amine dehydrogenase"/>
    <property type="match status" value="1"/>
</dbReference>